<dbReference type="STRING" id="686832.A0A0C3CEF8"/>
<accession>A0A0C3CEF8</accession>
<evidence type="ECO:0000313" key="3">
    <source>
        <dbReference type="EMBL" id="KIM42021.1"/>
    </source>
</evidence>
<dbReference type="Gene3D" id="3.40.50.300">
    <property type="entry name" value="P-loop containing nucleotide triphosphate hydrolases"/>
    <property type="match status" value="1"/>
</dbReference>
<gene>
    <name evidence="3" type="ORF">M413DRAFT_445205</name>
</gene>
<dbReference type="AlphaFoldDB" id="A0A0C3CEF8"/>
<feature type="domain" description="BCS1 N-terminal" evidence="2">
    <location>
        <begin position="24"/>
        <end position="166"/>
    </location>
</feature>
<feature type="signal peptide" evidence="1">
    <location>
        <begin position="1"/>
        <end position="30"/>
    </location>
</feature>
<dbReference type="Pfam" id="PF08740">
    <property type="entry name" value="BCS1_N"/>
    <property type="match status" value="1"/>
</dbReference>
<evidence type="ECO:0000256" key="1">
    <source>
        <dbReference type="SAM" id="SignalP"/>
    </source>
</evidence>
<feature type="chain" id="PRO_5002162518" description="BCS1 N-terminal domain-containing protein" evidence="1">
    <location>
        <begin position="31"/>
        <end position="301"/>
    </location>
</feature>
<dbReference type="Proteomes" id="UP000053424">
    <property type="component" value="Unassembled WGS sequence"/>
</dbReference>
<protein>
    <recommendedName>
        <fullName evidence="2">BCS1 N-terminal domain-containing protein</fullName>
    </recommendedName>
</protein>
<proteinExistence type="predicted"/>
<evidence type="ECO:0000259" key="2">
    <source>
        <dbReference type="Pfam" id="PF08740"/>
    </source>
</evidence>
<dbReference type="InterPro" id="IPR014851">
    <property type="entry name" value="BCS1_N"/>
</dbReference>
<dbReference type="SUPFAM" id="SSF52540">
    <property type="entry name" value="P-loop containing nucleoside triphosphate hydrolases"/>
    <property type="match status" value="1"/>
</dbReference>
<reference evidence="3 4" key="1">
    <citation type="submission" date="2014-04" db="EMBL/GenBank/DDBJ databases">
        <authorList>
            <consortium name="DOE Joint Genome Institute"/>
            <person name="Kuo A."/>
            <person name="Gay G."/>
            <person name="Dore J."/>
            <person name="Kohler A."/>
            <person name="Nagy L.G."/>
            <person name="Floudas D."/>
            <person name="Copeland A."/>
            <person name="Barry K.W."/>
            <person name="Cichocki N."/>
            <person name="Veneault-Fourrey C."/>
            <person name="LaButti K."/>
            <person name="Lindquist E.A."/>
            <person name="Lipzen A."/>
            <person name="Lundell T."/>
            <person name="Morin E."/>
            <person name="Murat C."/>
            <person name="Sun H."/>
            <person name="Tunlid A."/>
            <person name="Henrissat B."/>
            <person name="Grigoriev I.V."/>
            <person name="Hibbett D.S."/>
            <person name="Martin F."/>
            <person name="Nordberg H.P."/>
            <person name="Cantor M.N."/>
            <person name="Hua S.X."/>
        </authorList>
    </citation>
    <scope>NUCLEOTIDE SEQUENCE [LARGE SCALE GENOMIC DNA]</scope>
    <source>
        <strain evidence="4">h7</strain>
    </source>
</reference>
<reference evidence="4" key="2">
    <citation type="submission" date="2015-01" db="EMBL/GenBank/DDBJ databases">
        <title>Evolutionary Origins and Diversification of the Mycorrhizal Mutualists.</title>
        <authorList>
            <consortium name="DOE Joint Genome Institute"/>
            <consortium name="Mycorrhizal Genomics Consortium"/>
            <person name="Kohler A."/>
            <person name="Kuo A."/>
            <person name="Nagy L.G."/>
            <person name="Floudas D."/>
            <person name="Copeland A."/>
            <person name="Barry K.W."/>
            <person name="Cichocki N."/>
            <person name="Veneault-Fourrey C."/>
            <person name="LaButti K."/>
            <person name="Lindquist E.A."/>
            <person name="Lipzen A."/>
            <person name="Lundell T."/>
            <person name="Morin E."/>
            <person name="Murat C."/>
            <person name="Riley R."/>
            <person name="Ohm R."/>
            <person name="Sun H."/>
            <person name="Tunlid A."/>
            <person name="Henrissat B."/>
            <person name="Grigoriev I.V."/>
            <person name="Hibbett D.S."/>
            <person name="Martin F."/>
        </authorList>
    </citation>
    <scope>NUCLEOTIDE SEQUENCE [LARGE SCALE GENOMIC DNA]</scope>
    <source>
        <strain evidence="4">h7</strain>
    </source>
</reference>
<keyword evidence="4" id="KW-1185">Reference proteome</keyword>
<organism evidence="3 4">
    <name type="scientific">Hebeloma cylindrosporum</name>
    <dbReference type="NCBI Taxonomy" id="76867"/>
    <lineage>
        <taxon>Eukaryota</taxon>
        <taxon>Fungi</taxon>
        <taxon>Dikarya</taxon>
        <taxon>Basidiomycota</taxon>
        <taxon>Agaricomycotina</taxon>
        <taxon>Agaricomycetes</taxon>
        <taxon>Agaricomycetidae</taxon>
        <taxon>Agaricales</taxon>
        <taxon>Agaricineae</taxon>
        <taxon>Hymenogastraceae</taxon>
        <taxon>Hebeloma</taxon>
    </lineage>
</organism>
<sequence length="301" mass="34133">MGAEGRSLLCSLLNMLLGRIWDLWAWASRALTVFRFAVTSVITEGDPQYEWVISFMHLTQGRICTHSTSSCLCATSSLRKWTVSSIPASLKHRSNETDGQQGLNVELDAYESSEYFRWRGHWVKVAQSRKIMRDKSLYWNPRNLFLTIYSHQPNLLSEFVEDARQHCGTSVKLEPRFVAQPVAKLIGDSRPSENQEAFINNVIRDLNHPTEGPSTQRNLNNYLLDGPPGTGKTSAMHALAAALGVEEIHTLVLGDEPDVTGPDPRSKVENVDLIALPWPSQLYMYLFLVVRWIDLRYRGLF</sequence>
<evidence type="ECO:0000313" key="4">
    <source>
        <dbReference type="Proteomes" id="UP000053424"/>
    </source>
</evidence>
<keyword evidence="1" id="KW-0732">Signal</keyword>
<dbReference type="HOGENOM" id="CLU_924551_0_0_1"/>
<dbReference type="EMBL" id="KN831779">
    <property type="protein sequence ID" value="KIM42021.1"/>
    <property type="molecule type" value="Genomic_DNA"/>
</dbReference>
<name>A0A0C3CEF8_HEBCY</name>
<dbReference type="InterPro" id="IPR027417">
    <property type="entry name" value="P-loop_NTPase"/>
</dbReference>